<dbReference type="Proteomes" id="UP000183971">
    <property type="component" value="Unassembled WGS sequence"/>
</dbReference>
<reference evidence="4" key="1">
    <citation type="journal article" date="2016" name="Genome Biol. Evol.">
        <title>Comparative 'omics' of the Fusarium fujikuroi species complex highlights differences in genetic potential and metabolite synthesis.</title>
        <authorList>
            <person name="Niehaus E.-M."/>
            <person name="Muensterkoetter M."/>
            <person name="Proctor R.H."/>
            <person name="Brown D.W."/>
            <person name="Sharon A."/>
            <person name="Idan Y."/>
            <person name="Oren-Young L."/>
            <person name="Sieber C.M."/>
            <person name="Novak O."/>
            <person name="Pencik A."/>
            <person name="Tarkowska D."/>
            <person name="Hromadova K."/>
            <person name="Freeman S."/>
            <person name="Maymon M."/>
            <person name="Elazar M."/>
            <person name="Youssef S.A."/>
            <person name="El-Shabrawy E.S.M."/>
            <person name="Shalaby A.B.A."/>
            <person name="Houterman P."/>
            <person name="Brock N.L."/>
            <person name="Burkhardt I."/>
            <person name="Tsavkelova E.A."/>
            <person name="Dickschat J.S."/>
            <person name="Galuszka P."/>
            <person name="Gueldener U."/>
            <person name="Tudzynski B."/>
        </authorList>
    </citation>
    <scope>NUCLEOTIDE SEQUENCE [LARGE SCALE GENOMIC DNA]</scope>
    <source>
        <strain evidence="4">ET1</strain>
    </source>
</reference>
<protein>
    <recommendedName>
        <fullName evidence="2">Fido domain-containing protein</fullName>
    </recommendedName>
</protein>
<dbReference type="SUPFAM" id="SSF140931">
    <property type="entry name" value="Fic-like"/>
    <property type="match status" value="1"/>
</dbReference>
<evidence type="ECO:0000256" key="1">
    <source>
        <dbReference type="PIRSR" id="PIRSR640198-2"/>
    </source>
</evidence>
<dbReference type="Pfam" id="PF02661">
    <property type="entry name" value="Fic"/>
    <property type="match status" value="1"/>
</dbReference>
<keyword evidence="1" id="KW-0547">Nucleotide-binding</keyword>
<dbReference type="EMBL" id="FJOF01000001">
    <property type="protein sequence ID" value="CZR33493.1"/>
    <property type="molecule type" value="Genomic_DNA"/>
</dbReference>
<sequence>MAAIKMESDPSAVMAMQNMEPLRFDMALSRHTGKEAYHLTEVLSRMLYGSNMIARAGGSLPTTYRLCCAVFEERLHIPEEITRNDYEYEEIKQHLEFRNIPASPERILQSYRETLQIAQAAKYLIQKTVLDRQDLDEATLKEAHHILTYKIDLDPQISWTAYSGKYREWNPPNDMRFLNSADITTAMPSMINDLMVEMDPTNMQQFTKEAVYDWICDASRFCQRFILIRPFLDGNGRMYRLFLTTLLLRAGICPAVYGLYAFDRFHHSKAEASCFGQNNQELLVARDVVPYVNNHYLARFVLEHTHGGWKSPDRHMWAFLQATGHVQNDHPLSRMGPC</sequence>
<proteinExistence type="predicted"/>
<comment type="caution">
    <text evidence="3">The sequence shown here is derived from an EMBL/GenBank/DDBJ whole genome shotgun (WGS) entry which is preliminary data.</text>
</comment>
<dbReference type="Gene3D" id="1.10.3290.10">
    <property type="entry name" value="Fido-like domain"/>
    <property type="match status" value="1"/>
</dbReference>
<evidence type="ECO:0000259" key="2">
    <source>
        <dbReference type="PROSITE" id="PS51459"/>
    </source>
</evidence>
<evidence type="ECO:0000313" key="4">
    <source>
        <dbReference type="Proteomes" id="UP000183971"/>
    </source>
</evidence>
<keyword evidence="1" id="KW-0067">ATP-binding</keyword>
<dbReference type="RefSeq" id="XP_031074748.1">
    <property type="nucleotide sequence ID" value="XM_031228284.1"/>
</dbReference>
<dbReference type="VEuPathDB" id="FungiDB:FPRO_01725"/>
<dbReference type="GeneID" id="42046612"/>
<evidence type="ECO:0000313" key="3">
    <source>
        <dbReference type="EMBL" id="CZR33493.1"/>
    </source>
</evidence>
<dbReference type="InterPro" id="IPR040198">
    <property type="entry name" value="Fido_containing"/>
</dbReference>
<accession>A0A1L7V293</accession>
<dbReference type="GO" id="GO:0005524">
    <property type="term" value="F:ATP binding"/>
    <property type="evidence" value="ECO:0007669"/>
    <property type="project" value="UniProtKB-KW"/>
</dbReference>
<organism evidence="3 4">
    <name type="scientific">Fusarium proliferatum (strain ET1)</name>
    <name type="common">Orchid endophyte fungus</name>
    <dbReference type="NCBI Taxonomy" id="1227346"/>
    <lineage>
        <taxon>Eukaryota</taxon>
        <taxon>Fungi</taxon>
        <taxon>Dikarya</taxon>
        <taxon>Ascomycota</taxon>
        <taxon>Pezizomycotina</taxon>
        <taxon>Sordariomycetes</taxon>
        <taxon>Hypocreomycetidae</taxon>
        <taxon>Hypocreales</taxon>
        <taxon>Nectriaceae</taxon>
        <taxon>Fusarium</taxon>
        <taxon>Fusarium fujikuroi species complex</taxon>
    </lineage>
</organism>
<dbReference type="InterPro" id="IPR036597">
    <property type="entry name" value="Fido-like_dom_sf"/>
</dbReference>
<keyword evidence="4" id="KW-1185">Reference proteome</keyword>
<feature type="binding site" evidence="1">
    <location>
        <begin position="233"/>
        <end position="240"/>
    </location>
    <ligand>
        <name>ATP</name>
        <dbReference type="ChEBI" id="CHEBI:30616"/>
    </ligand>
</feature>
<feature type="domain" description="Fido" evidence="2">
    <location>
        <begin position="135"/>
        <end position="294"/>
    </location>
</feature>
<dbReference type="AlphaFoldDB" id="A0A1L7V293"/>
<gene>
    <name evidence="3" type="ORF">FPRO_01725</name>
</gene>
<dbReference type="PANTHER" id="PTHR13504">
    <property type="entry name" value="FIDO DOMAIN-CONTAINING PROTEIN DDB_G0283145"/>
    <property type="match status" value="1"/>
</dbReference>
<name>A0A1L7V293_FUSPR</name>
<dbReference type="PANTHER" id="PTHR13504:SF38">
    <property type="entry name" value="FIDO DOMAIN-CONTAINING PROTEIN"/>
    <property type="match status" value="1"/>
</dbReference>
<dbReference type="InterPro" id="IPR003812">
    <property type="entry name" value="Fido"/>
</dbReference>
<dbReference type="PROSITE" id="PS51459">
    <property type="entry name" value="FIDO"/>
    <property type="match status" value="1"/>
</dbReference>